<dbReference type="InterPro" id="IPR051179">
    <property type="entry name" value="WD_repeat_multifunction"/>
</dbReference>
<dbReference type="Pfam" id="PF00400">
    <property type="entry name" value="WD40"/>
    <property type="match status" value="1"/>
</dbReference>
<accession>C1MVL5</accession>
<protein>
    <submittedName>
        <fullName evidence="5">Predicted protein</fullName>
    </submittedName>
</protein>
<keyword evidence="1 3" id="KW-0853">WD repeat</keyword>
<dbReference type="EMBL" id="GG663741">
    <property type="protein sequence ID" value="EEH56010.1"/>
    <property type="molecule type" value="Genomic_DNA"/>
</dbReference>
<dbReference type="Gene3D" id="2.130.10.10">
    <property type="entry name" value="YVTN repeat-like/Quinoprotein amine dehydrogenase"/>
    <property type="match status" value="2"/>
</dbReference>
<reference evidence="5 6" key="1">
    <citation type="journal article" date="2009" name="Science">
        <title>Green evolution and dynamic adaptations revealed by genomes of the marine picoeukaryotes Micromonas.</title>
        <authorList>
            <person name="Worden A.Z."/>
            <person name="Lee J.H."/>
            <person name="Mock T."/>
            <person name="Rouze P."/>
            <person name="Simmons M.P."/>
            <person name="Aerts A.L."/>
            <person name="Allen A.E."/>
            <person name="Cuvelier M.L."/>
            <person name="Derelle E."/>
            <person name="Everett M.V."/>
            <person name="Foulon E."/>
            <person name="Grimwood J."/>
            <person name="Gundlach H."/>
            <person name="Henrissat B."/>
            <person name="Napoli C."/>
            <person name="McDonald S.M."/>
            <person name="Parker M.S."/>
            <person name="Rombauts S."/>
            <person name="Salamov A."/>
            <person name="Von Dassow P."/>
            <person name="Badger J.H."/>
            <person name="Coutinho P.M."/>
            <person name="Demir E."/>
            <person name="Dubchak I."/>
            <person name="Gentemann C."/>
            <person name="Eikrem W."/>
            <person name="Gready J.E."/>
            <person name="John U."/>
            <person name="Lanier W."/>
            <person name="Lindquist E.A."/>
            <person name="Lucas S."/>
            <person name="Mayer K.F."/>
            <person name="Moreau H."/>
            <person name="Not F."/>
            <person name="Otillar R."/>
            <person name="Panaud O."/>
            <person name="Pangilinan J."/>
            <person name="Paulsen I."/>
            <person name="Piegu B."/>
            <person name="Poliakov A."/>
            <person name="Robbens S."/>
            <person name="Schmutz J."/>
            <person name="Toulza E."/>
            <person name="Wyss T."/>
            <person name="Zelensky A."/>
            <person name="Zhou K."/>
            <person name="Armbrust E.V."/>
            <person name="Bhattacharya D."/>
            <person name="Goodenough U.W."/>
            <person name="Van de Peer Y."/>
            <person name="Grigoriev I.V."/>
        </authorList>
    </citation>
    <scope>NUCLEOTIDE SEQUENCE [LARGE SCALE GENOMIC DNA]</scope>
    <source>
        <strain evidence="5 6">CCMP1545</strain>
    </source>
</reference>
<feature type="compositionally biased region" description="Low complexity" evidence="4">
    <location>
        <begin position="56"/>
        <end position="70"/>
    </location>
</feature>
<dbReference type="KEGG" id="mpp:MICPUCDRAFT_40554"/>
<gene>
    <name evidence="5" type="ORF">MICPUCDRAFT_40554</name>
</gene>
<feature type="compositionally biased region" description="Low complexity" evidence="4">
    <location>
        <begin position="77"/>
        <end position="91"/>
    </location>
</feature>
<dbReference type="SMART" id="SM00320">
    <property type="entry name" value="WD40"/>
    <property type="match status" value="3"/>
</dbReference>
<dbReference type="InterPro" id="IPR015943">
    <property type="entry name" value="WD40/YVTN_repeat-like_dom_sf"/>
</dbReference>
<dbReference type="RefSeq" id="XP_003060058.1">
    <property type="nucleotide sequence ID" value="XM_003060012.1"/>
</dbReference>
<dbReference type="InterPro" id="IPR001680">
    <property type="entry name" value="WD40_rpt"/>
</dbReference>
<evidence type="ECO:0000313" key="5">
    <source>
        <dbReference type="EMBL" id="EEH56010.1"/>
    </source>
</evidence>
<proteinExistence type="predicted"/>
<dbReference type="Proteomes" id="UP000001876">
    <property type="component" value="Unassembled WGS sequence"/>
</dbReference>
<keyword evidence="6" id="KW-1185">Reference proteome</keyword>
<dbReference type="PROSITE" id="PS50294">
    <property type="entry name" value="WD_REPEATS_REGION"/>
    <property type="match status" value="1"/>
</dbReference>
<dbReference type="SUPFAM" id="SSF50978">
    <property type="entry name" value="WD40 repeat-like"/>
    <property type="match status" value="1"/>
</dbReference>
<dbReference type="InterPro" id="IPR036322">
    <property type="entry name" value="WD40_repeat_dom_sf"/>
</dbReference>
<dbReference type="GeneID" id="9685213"/>
<feature type="region of interest" description="Disordered" evidence="4">
    <location>
        <begin position="54"/>
        <end position="144"/>
    </location>
</feature>
<dbReference type="PROSITE" id="PS50082">
    <property type="entry name" value="WD_REPEATS_2"/>
    <property type="match status" value="1"/>
</dbReference>
<feature type="repeat" description="WD" evidence="3">
    <location>
        <begin position="200"/>
        <end position="232"/>
    </location>
</feature>
<evidence type="ECO:0000256" key="3">
    <source>
        <dbReference type="PROSITE-ProRule" id="PRU00221"/>
    </source>
</evidence>
<dbReference type="STRING" id="564608.C1MVL5"/>
<name>C1MVL5_MICPC</name>
<evidence type="ECO:0000256" key="2">
    <source>
        <dbReference type="ARBA" id="ARBA00022737"/>
    </source>
</evidence>
<sequence>MEFVDEGIHRNNPDALRAAALIANGLGARARWVSHQGVDYGTFRRAILLRAKEKGATTTDAAATSGEAASGRAVPGSPSLPTSSRASSVDGDWNDDGGGGGGDEETRDRKRAGARRTTTTTSTRRASALRSAGPVRHTHASGVSRVRWSKMGPRVLAVGRECGVVELVAFERGRANASAPSSSSSSSSSSSASFERVASLDGHTAAVTDIDWTLDGGALATSSLDGAVRLWSRPRPGAAVAADAAAADDDDASGGWRCARAIPCGAAVHAVRFHPINANLLVVGLETAAVWLLNASTGHRAACATSRSYMRSPVGCLAWCVPYTGPHTPALAW</sequence>
<evidence type="ECO:0000313" key="6">
    <source>
        <dbReference type="Proteomes" id="UP000001876"/>
    </source>
</evidence>
<dbReference type="AlphaFoldDB" id="C1MVL5"/>
<keyword evidence="2" id="KW-0677">Repeat</keyword>
<dbReference type="PANTHER" id="PTHR19857">
    <property type="entry name" value="MITOCHONDRIAL DIVISION PROTEIN 1-RELATED"/>
    <property type="match status" value="1"/>
</dbReference>
<feature type="compositionally biased region" description="Low complexity" evidence="4">
    <location>
        <begin position="115"/>
        <end position="132"/>
    </location>
</feature>
<dbReference type="OrthoDB" id="1932312at2759"/>
<evidence type="ECO:0000256" key="4">
    <source>
        <dbReference type="SAM" id="MobiDB-lite"/>
    </source>
</evidence>
<organism evidence="6">
    <name type="scientific">Micromonas pusilla (strain CCMP1545)</name>
    <name type="common">Picoplanktonic green alga</name>
    <dbReference type="NCBI Taxonomy" id="564608"/>
    <lineage>
        <taxon>Eukaryota</taxon>
        <taxon>Viridiplantae</taxon>
        <taxon>Chlorophyta</taxon>
        <taxon>Mamiellophyceae</taxon>
        <taxon>Mamiellales</taxon>
        <taxon>Mamiellaceae</taxon>
        <taxon>Micromonas</taxon>
    </lineage>
</organism>
<evidence type="ECO:0000256" key="1">
    <source>
        <dbReference type="ARBA" id="ARBA00022574"/>
    </source>
</evidence>